<evidence type="ECO:0000313" key="10">
    <source>
        <dbReference type="Proteomes" id="UP000051576"/>
    </source>
</evidence>
<feature type="domain" description="Amino acid permease/ SLC12A" evidence="8">
    <location>
        <begin position="1"/>
        <end position="74"/>
    </location>
</feature>
<feature type="transmembrane region" description="Helical" evidence="7">
    <location>
        <begin position="15"/>
        <end position="34"/>
    </location>
</feature>
<dbReference type="Proteomes" id="UP000051576">
    <property type="component" value="Unassembled WGS sequence"/>
</dbReference>
<dbReference type="AlphaFoldDB" id="A0A0R2BYK2"/>
<organism evidence="9 10">
    <name type="scientific">Liquorilactobacillus vini DSM 20605</name>
    <dbReference type="NCBI Taxonomy" id="1133569"/>
    <lineage>
        <taxon>Bacteria</taxon>
        <taxon>Bacillati</taxon>
        <taxon>Bacillota</taxon>
        <taxon>Bacilli</taxon>
        <taxon>Lactobacillales</taxon>
        <taxon>Lactobacillaceae</taxon>
        <taxon>Liquorilactobacillus</taxon>
    </lineage>
</organism>
<dbReference type="PATRIC" id="fig|1133569.4.peg.252"/>
<proteinExistence type="predicted"/>
<reference evidence="9 10" key="1">
    <citation type="journal article" date="2015" name="Genome Announc.">
        <title>Expanding the biotechnology potential of lactobacilli through comparative genomics of 213 strains and associated genera.</title>
        <authorList>
            <person name="Sun Z."/>
            <person name="Harris H.M."/>
            <person name="McCann A."/>
            <person name="Guo C."/>
            <person name="Argimon S."/>
            <person name="Zhang W."/>
            <person name="Yang X."/>
            <person name="Jeffery I.B."/>
            <person name="Cooney J.C."/>
            <person name="Kagawa T.F."/>
            <person name="Liu W."/>
            <person name="Song Y."/>
            <person name="Salvetti E."/>
            <person name="Wrobel A."/>
            <person name="Rasinkangas P."/>
            <person name="Parkhill J."/>
            <person name="Rea M.C."/>
            <person name="O'Sullivan O."/>
            <person name="Ritari J."/>
            <person name="Douillard F.P."/>
            <person name="Paul Ross R."/>
            <person name="Yang R."/>
            <person name="Briner A.E."/>
            <person name="Felis G.E."/>
            <person name="de Vos W.M."/>
            <person name="Barrangou R."/>
            <person name="Klaenhammer T.R."/>
            <person name="Caufield P.W."/>
            <person name="Cui Y."/>
            <person name="Zhang H."/>
            <person name="O'Toole P.W."/>
        </authorList>
    </citation>
    <scope>NUCLEOTIDE SEQUENCE [LARGE SCALE GENOMIC DNA]</scope>
    <source>
        <strain evidence="9 10">DSM 20605</strain>
    </source>
</reference>
<dbReference type="Pfam" id="PF00324">
    <property type="entry name" value="AA_permease"/>
    <property type="match status" value="1"/>
</dbReference>
<accession>A0A0R2BYK2</accession>
<comment type="caution">
    <text evidence="9">The sequence shown here is derived from an EMBL/GenBank/DDBJ whole genome shotgun (WGS) entry which is preliminary data.</text>
</comment>
<dbReference type="InterPro" id="IPR004841">
    <property type="entry name" value="AA-permease/SLC12A_dom"/>
</dbReference>
<keyword evidence="3 7" id="KW-0812">Transmembrane</keyword>
<gene>
    <name evidence="9" type="ORF">FD21_GL000238</name>
</gene>
<dbReference type="STRING" id="1133569.FD21_GL000238"/>
<keyword evidence="4" id="KW-0029">Amino-acid transport</keyword>
<feature type="transmembrane region" description="Helical" evidence="7">
    <location>
        <begin position="46"/>
        <end position="66"/>
    </location>
</feature>
<evidence type="ECO:0000313" key="9">
    <source>
        <dbReference type="EMBL" id="KRM83714.1"/>
    </source>
</evidence>
<name>A0A0R2BYK2_9LACO</name>
<dbReference type="GO" id="GO:0016020">
    <property type="term" value="C:membrane"/>
    <property type="evidence" value="ECO:0007669"/>
    <property type="project" value="UniProtKB-SubCell"/>
</dbReference>
<dbReference type="PANTHER" id="PTHR43341">
    <property type="entry name" value="AMINO ACID PERMEASE"/>
    <property type="match status" value="1"/>
</dbReference>
<protein>
    <submittedName>
        <fullName evidence="9">Lysine-specific permease</fullName>
    </submittedName>
</protein>
<keyword evidence="10" id="KW-1185">Reference proteome</keyword>
<dbReference type="EMBL" id="AYYX01000115">
    <property type="protein sequence ID" value="KRM83714.1"/>
    <property type="molecule type" value="Genomic_DNA"/>
</dbReference>
<evidence type="ECO:0000256" key="6">
    <source>
        <dbReference type="ARBA" id="ARBA00023136"/>
    </source>
</evidence>
<sequence>MKKQGRPLSELRYRAKLFPFGPILSFVLCVLVIIGQDLKSFENLDWQAIGVSYMSIPLFLILFCYYKIRYRTKIIPLDKVNLTPHDLKKKNSSNS</sequence>
<evidence type="ECO:0000256" key="3">
    <source>
        <dbReference type="ARBA" id="ARBA00022692"/>
    </source>
</evidence>
<keyword evidence="6 7" id="KW-0472">Membrane</keyword>
<dbReference type="InterPro" id="IPR050524">
    <property type="entry name" value="APC_YAT"/>
</dbReference>
<dbReference type="GO" id="GO:0015171">
    <property type="term" value="F:amino acid transmembrane transporter activity"/>
    <property type="evidence" value="ECO:0007669"/>
    <property type="project" value="TreeGrafter"/>
</dbReference>
<dbReference type="PANTHER" id="PTHR43341:SF1">
    <property type="entry name" value="GENERAL AMINO-ACID PERMEASE GAP1"/>
    <property type="match status" value="1"/>
</dbReference>
<evidence type="ECO:0000256" key="7">
    <source>
        <dbReference type="SAM" id="Phobius"/>
    </source>
</evidence>
<comment type="subcellular location">
    <subcellularLocation>
        <location evidence="1">Membrane</location>
        <topology evidence="1">Multi-pass membrane protein</topology>
    </subcellularLocation>
</comment>
<evidence type="ECO:0000259" key="8">
    <source>
        <dbReference type="Pfam" id="PF00324"/>
    </source>
</evidence>
<evidence type="ECO:0000256" key="5">
    <source>
        <dbReference type="ARBA" id="ARBA00022989"/>
    </source>
</evidence>
<keyword evidence="2" id="KW-0813">Transport</keyword>
<evidence type="ECO:0000256" key="1">
    <source>
        <dbReference type="ARBA" id="ARBA00004141"/>
    </source>
</evidence>
<evidence type="ECO:0000256" key="4">
    <source>
        <dbReference type="ARBA" id="ARBA00022970"/>
    </source>
</evidence>
<keyword evidence="5 7" id="KW-1133">Transmembrane helix</keyword>
<evidence type="ECO:0000256" key="2">
    <source>
        <dbReference type="ARBA" id="ARBA00022448"/>
    </source>
</evidence>